<dbReference type="SUPFAM" id="SSF48113">
    <property type="entry name" value="Heme-dependent peroxidases"/>
    <property type="match status" value="1"/>
</dbReference>
<dbReference type="GO" id="GO:0051213">
    <property type="term" value="F:dioxygenase activity"/>
    <property type="evidence" value="ECO:0007669"/>
    <property type="project" value="UniProtKB-KW"/>
</dbReference>
<dbReference type="GO" id="GO:0006631">
    <property type="term" value="P:fatty acid metabolic process"/>
    <property type="evidence" value="ECO:0007669"/>
    <property type="project" value="UniProtKB-ARBA"/>
</dbReference>
<keyword evidence="1 6" id="KW-0349">Heme</keyword>
<evidence type="ECO:0000313" key="8">
    <source>
        <dbReference type="Proteomes" id="UP000813385"/>
    </source>
</evidence>
<evidence type="ECO:0000256" key="4">
    <source>
        <dbReference type="ARBA" id="ARBA00023002"/>
    </source>
</evidence>
<evidence type="ECO:0000256" key="1">
    <source>
        <dbReference type="ARBA" id="ARBA00022617"/>
    </source>
</evidence>
<dbReference type="GO" id="GO:0006979">
    <property type="term" value="P:response to oxidative stress"/>
    <property type="evidence" value="ECO:0007669"/>
    <property type="project" value="InterPro"/>
</dbReference>
<dbReference type="GO" id="GO:0004601">
    <property type="term" value="F:peroxidase activity"/>
    <property type="evidence" value="ECO:0007669"/>
    <property type="project" value="InterPro"/>
</dbReference>
<evidence type="ECO:0000256" key="5">
    <source>
        <dbReference type="ARBA" id="ARBA00023004"/>
    </source>
</evidence>
<keyword evidence="5 6" id="KW-0408">Iron</keyword>
<proteinExistence type="predicted"/>
<keyword evidence="8" id="KW-1185">Reference proteome</keyword>
<protein>
    <submittedName>
        <fullName evidence="7">Linoleate diol synthase</fullName>
    </submittedName>
</protein>
<dbReference type="PROSITE" id="PS50292">
    <property type="entry name" value="PEROXIDASE_3"/>
    <property type="match status" value="1"/>
</dbReference>
<gene>
    <name evidence="7" type="ORF">B0T11DRAFT_221631</name>
</gene>
<dbReference type="Pfam" id="PF03098">
    <property type="entry name" value="An_peroxidase"/>
    <property type="match status" value="1"/>
</dbReference>
<dbReference type="InterPro" id="IPR010255">
    <property type="entry name" value="Haem_peroxidase_sf"/>
</dbReference>
<evidence type="ECO:0000313" key="7">
    <source>
        <dbReference type="EMBL" id="KAH7367175.1"/>
    </source>
</evidence>
<keyword evidence="3" id="KW-0223">Dioxygenase</keyword>
<dbReference type="GO" id="GO:0016705">
    <property type="term" value="F:oxidoreductase activity, acting on paired donors, with incorporation or reduction of molecular oxygen"/>
    <property type="evidence" value="ECO:0007669"/>
    <property type="project" value="InterPro"/>
</dbReference>
<dbReference type="InterPro" id="IPR037120">
    <property type="entry name" value="Haem_peroxidase_sf_animal"/>
</dbReference>
<dbReference type="CDD" id="cd09817">
    <property type="entry name" value="linoleate_diol_synthase_like"/>
    <property type="match status" value="1"/>
</dbReference>
<evidence type="ECO:0000256" key="6">
    <source>
        <dbReference type="PIRSR" id="PIRSR619791-2"/>
    </source>
</evidence>
<dbReference type="EMBL" id="JAGPXD010000002">
    <property type="protein sequence ID" value="KAH7367175.1"/>
    <property type="molecule type" value="Genomic_DNA"/>
</dbReference>
<dbReference type="AlphaFoldDB" id="A0A8K0TGL2"/>
<dbReference type="PANTHER" id="PTHR11903">
    <property type="entry name" value="PROSTAGLANDIN G/H SYNTHASE"/>
    <property type="match status" value="1"/>
</dbReference>
<dbReference type="OrthoDB" id="823504at2759"/>
<dbReference type="PRINTS" id="PR00457">
    <property type="entry name" value="ANPEROXIDASE"/>
</dbReference>
<reference evidence="7" key="1">
    <citation type="journal article" date="2021" name="Nat. Commun.">
        <title>Genetic determinants of endophytism in the Arabidopsis root mycobiome.</title>
        <authorList>
            <person name="Mesny F."/>
            <person name="Miyauchi S."/>
            <person name="Thiergart T."/>
            <person name="Pickel B."/>
            <person name="Atanasova L."/>
            <person name="Karlsson M."/>
            <person name="Huettel B."/>
            <person name="Barry K.W."/>
            <person name="Haridas S."/>
            <person name="Chen C."/>
            <person name="Bauer D."/>
            <person name="Andreopoulos W."/>
            <person name="Pangilinan J."/>
            <person name="LaButti K."/>
            <person name="Riley R."/>
            <person name="Lipzen A."/>
            <person name="Clum A."/>
            <person name="Drula E."/>
            <person name="Henrissat B."/>
            <person name="Kohler A."/>
            <person name="Grigoriev I.V."/>
            <person name="Martin F.M."/>
            <person name="Hacquard S."/>
        </authorList>
    </citation>
    <scope>NUCLEOTIDE SEQUENCE</scope>
    <source>
        <strain evidence="7">MPI-CAGE-AT-0016</strain>
    </source>
</reference>
<dbReference type="GO" id="GO:0004497">
    <property type="term" value="F:monooxygenase activity"/>
    <property type="evidence" value="ECO:0007669"/>
    <property type="project" value="InterPro"/>
</dbReference>
<dbReference type="SUPFAM" id="SSF48264">
    <property type="entry name" value="Cytochrome P450"/>
    <property type="match status" value="1"/>
</dbReference>
<dbReference type="Proteomes" id="UP000813385">
    <property type="component" value="Unassembled WGS sequence"/>
</dbReference>
<dbReference type="Gene3D" id="1.10.640.10">
    <property type="entry name" value="Haem peroxidase domain superfamily, animal type"/>
    <property type="match status" value="1"/>
</dbReference>
<comment type="caution">
    <text evidence="7">The sequence shown here is derived from an EMBL/GenBank/DDBJ whole genome shotgun (WGS) entry which is preliminary data.</text>
</comment>
<evidence type="ECO:0000256" key="2">
    <source>
        <dbReference type="ARBA" id="ARBA00022723"/>
    </source>
</evidence>
<dbReference type="InterPro" id="IPR036396">
    <property type="entry name" value="Cyt_P450_sf"/>
</dbReference>
<keyword evidence="2 6" id="KW-0479">Metal-binding</keyword>
<dbReference type="InterPro" id="IPR034812">
    <property type="entry name" value="Ppo-like_N"/>
</dbReference>
<organism evidence="7 8">
    <name type="scientific">Plectosphaerella cucumerina</name>
    <dbReference type="NCBI Taxonomy" id="40658"/>
    <lineage>
        <taxon>Eukaryota</taxon>
        <taxon>Fungi</taxon>
        <taxon>Dikarya</taxon>
        <taxon>Ascomycota</taxon>
        <taxon>Pezizomycotina</taxon>
        <taxon>Sordariomycetes</taxon>
        <taxon>Hypocreomycetidae</taxon>
        <taxon>Glomerellales</taxon>
        <taxon>Plectosphaerellaceae</taxon>
        <taxon>Plectosphaerella</taxon>
    </lineage>
</organism>
<dbReference type="GO" id="GO:0020037">
    <property type="term" value="F:heme binding"/>
    <property type="evidence" value="ECO:0007669"/>
    <property type="project" value="InterPro"/>
</dbReference>
<accession>A0A8K0TGL2</accession>
<name>A0A8K0TGL2_9PEZI</name>
<feature type="binding site" description="axial binding residue" evidence="6">
    <location>
        <position position="262"/>
    </location>
    <ligand>
        <name>heme b</name>
        <dbReference type="ChEBI" id="CHEBI:60344"/>
    </ligand>
    <ligandPart>
        <name>Fe</name>
        <dbReference type="ChEBI" id="CHEBI:18248"/>
    </ligandPart>
</feature>
<dbReference type="Gene3D" id="1.10.630.10">
    <property type="entry name" value="Cytochrome P450"/>
    <property type="match status" value="1"/>
</dbReference>
<evidence type="ECO:0000256" key="3">
    <source>
        <dbReference type="ARBA" id="ARBA00022964"/>
    </source>
</evidence>
<keyword evidence="4" id="KW-0560">Oxidoreductase</keyword>
<dbReference type="GO" id="GO:0005506">
    <property type="term" value="F:iron ion binding"/>
    <property type="evidence" value="ECO:0007669"/>
    <property type="project" value="InterPro"/>
</dbReference>
<sequence>MHPADPNRFNNPHLPTLGQAGQTYARTVKPAGARPPVQPDPQLLFDLLMSRKETGFKPHPSGLSSVFFYLARQLLYLLLTMKISVIIHDLFKTSHTDPLISLTSSYLDLSPLYGCNQAEQDKVRTFENGRLKPDCFAEARILGFPPGVSCLLVLFSRYHNWVVENLLKINEGNRFSPPAASLESPALEEAWKKLDNNLFQTGRLIVCGLFVNIILHDYLRVITGLNRTKSTWCLDPRIKSDKIKLGGGNHCSFEFNLVYRWHSVISQRDEKWFEEVAAAHQGADLGEHTFHDHVKSMSRFLASIPERPEERTFGGLKRGPDGRFNDDDLARLWRESVNDPAGAFGPNNTPPAMFVVEMLGILQARKWKAASFNEFRQYFGLKPASTFEDINPDALVANRLRALYGHPDSVELYPGLVSEDAKPSMEPGSGLCPPHTLSRAILSDAVALGFDEVESNSQIDDGCVLYKLLLRTLPHSFKNDSIYAHFPLVTPSTNRRIMDNLGRKTWYSFDESPTPATTHGSVRLTDPLAIKTALESMTLSVQPWKDQLDYLMGKPGPGVTPYGDAADFVKRRQRLEEHLFSVEHRPEYESLFRSFANQIRPHAIFIGGAGQPHQIDLVKGFAQLVPIQVLSALLPLPLKMSDREKGEFSESQLYTTLALVFSVLFLDFDPAKEFAILKATKPLAVALGEALEAEISTVPGFALLQSSLKYLKEGILGNHLKKLGIDYVRRFLSAGTSVCEIAWINIMPAISAFAVHQSRMLIFVVDYYLGRGHAHWPEIQKLAKGTGNDDLLLHFALEAIRLNGNYSFVKTATQDTELPGFSIPLQAGTKVTTSYLDISSKPEIYPHPDEVILTRPLESYHFVGYGPHQALGSRLSRMVLVEMFKAVASLKQLRLTPGDSSSGLRVVNGDDGLGNEKYLDAFQRQLGPFPTELSVMFNA</sequence>
<dbReference type="InterPro" id="IPR050783">
    <property type="entry name" value="Oxylipin_biosynth_metab"/>
</dbReference>
<dbReference type="InterPro" id="IPR019791">
    <property type="entry name" value="Haem_peroxidase_animal"/>
</dbReference>
<dbReference type="PANTHER" id="PTHR11903:SF37">
    <property type="entry name" value="PSI-PRODUCING OXYGENASE A"/>
    <property type="match status" value="1"/>
</dbReference>